<sequence>MRSSSLSKEKLEEYESQLFHSGLIGGLEGTLGGLLSGFYFNHKYNYGVNARFFTLPIKIFYVSSLCVAGIVFSTNIERSKIQKMMQKEHKLRRDIFLEEELGRPKNNN</sequence>
<name>A0ABP0EM86_9ASCO</name>
<evidence type="ECO:0008006" key="4">
    <source>
        <dbReference type="Google" id="ProtNLM"/>
    </source>
</evidence>
<feature type="transmembrane region" description="Helical" evidence="1">
    <location>
        <begin position="52"/>
        <end position="76"/>
    </location>
</feature>
<keyword evidence="1" id="KW-0472">Membrane</keyword>
<gene>
    <name evidence="2" type="ORF">CAAN4_H26962</name>
</gene>
<evidence type="ECO:0000313" key="3">
    <source>
        <dbReference type="Proteomes" id="UP001497600"/>
    </source>
</evidence>
<proteinExistence type="predicted"/>
<feature type="transmembrane region" description="Helical" evidence="1">
    <location>
        <begin position="21"/>
        <end position="40"/>
    </location>
</feature>
<keyword evidence="1" id="KW-0812">Transmembrane</keyword>
<dbReference type="EMBL" id="OZ004260">
    <property type="protein sequence ID" value="CAK7922438.1"/>
    <property type="molecule type" value="Genomic_DNA"/>
</dbReference>
<reference evidence="2 3" key="1">
    <citation type="submission" date="2024-01" db="EMBL/GenBank/DDBJ databases">
        <authorList>
            <consortium name="Genoscope - CEA"/>
            <person name="William W."/>
        </authorList>
    </citation>
    <scope>NUCLEOTIDE SEQUENCE [LARGE SCALE GENOMIC DNA]</scope>
    <source>
        <strain evidence="2 3">29B2s-10</strain>
    </source>
</reference>
<evidence type="ECO:0000313" key="2">
    <source>
        <dbReference type="EMBL" id="CAK7922438.1"/>
    </source>
</evidence>
<protein>
    <recommendedName>
        <fullName evidence="4">Transmembrane protein</fullName>
    </recommendedName>
</protein>
<accession>A0ABP0EM86</accession>
<keyword evidence="3" id="KW-1185">Reference proteome</keyword>
<evidence type="ECO:0000256" key="1">
    <source>
        <dbReference type="SAM" id="Phobius"/>
    </source>
</evidence>
<organism evidence="2 3">
    <name type="scientific">[Candida] anglica</name>
    <dbReference type="NCBI Taxonomy" id="148631"/>
    <lineage>
        <taxon>Eukaryota</taxon>
        <taxon>Fungi</taxon>
        <taxon>Dikarya</taxon>
        <taxon>Ascomycota</taxon>
        <taxon>Saccharomycotina</taxon>
        <taxon>Pichiomycetes</taxon>
        <taxon>Debaryomycetaceae</taxon>
        <taxon>Kurtzmaniella</taxon>
    </lineage>
</organism>
<keyword evidence="1" id="KW-1133">Transmembrane helix</keyword>
<dbReference type="Proteomes" id="UP001497600">
    <property type="component" value="Chromosome H"/>
</dbReference>